<dbReference type="GO" id="GO:0005778">
    <property type="term" value="C:peroxisomal membrane"/>
    <property type="evidence" value="ECO:0007669"/>
    <property type="project" value="UniProtKB-SubCell"/>
</dbReference>
<accession>A0A0D1YXW5</accession>
<dbReference type="InterPro" id="IPR008733">
    <property type="entry name" value="PEX11"/>
</dbReference>
<sequence length="278" mass="30196">MCNVAPRQAPLNMINSLARYANDAAGIEKSLKFVQSFSQVAENAVASTPKEVLLWKTAKEQTNLARRYFRLFKWIDSWTTAYNQYQTYLAPGPVAKPPPDVDNIKVVLTVVKFSLLGMYLFLEMFTLTDAMQITKTSWAPTIQLEALKFWFYSLAVSVVLGVYELLVLELASSAPAGHANGTNSSHVEEKASQATITVKSGGKESTTVVVQPKSTLVARDLRATKRQRLVKQIVADACDLLIPGAVVGWVPLGPVPVGVAGSISAVLGGSDVWARVNP</sequence>
<evidence type="ECO:0000256" key="3">
    <source>
        <dbReference type="ARBA" id="ARBA00023140"/>
    </source>
</evidence>
<dbReference type="AlphaFoldDB" id="A0A0D1YXW5"/>
<evidence type="ECO:0000256" key="2">
    <source>
        <dbReference type="ARBA" id="ARBA00023136"/>
    </source>
</evidence>
<dbReference type="PANTHER" id="PTHR12652">
    <property type="entry name" value="PEROXISOMAL BIOGENESIS FACTOR 11"/>
    <property type="match status" value="1"/>
</dbReference>
<evidence type="ECO:0000256" key="1">
    <source>
        <dbReference type="ARBA" id="ARBA00022593"/>
    </source>
</evidence>
<dbReference type="Proteomes" id="UP000053599">
    <property type="component" value="Unassembled WGS sequence"/>
</dbReference>
<reference evidence="6 7" key="1">
    <citation type="submission" date="2015-01" db="EMBL/GenBank/DDBJ databases">
        <title>The Genome Sequence of Exophiala sideris CBS121828.</title>
        <authorList>
            <consortium name="The Broad Institute Genomics Platform"/>
            <person name="Cuomo C."/>
            <person name="de Hoog S."/>
            <person name="Gorbushina A."/>
            <person name="Stielow B."/>
            <person name="Teixiera M."/>
            <person name="Abouelleil A."/>
            <person name="Chapman S.B."/>
            <person name="Priest M."/>
            <person name="Young S.K."/>
            <person name="Wortman J."/>
            <person name="Nusbaum C."/>
            <person name="Birren B."/>
        </authorList>
    </citation>
    <scope>NUCLEOTIDE SEQUENCE [LARGE SCALE GENOMIC DNA]</scope>
    <source>
        <strain evidence="6 7">CBS 121828</strain>
    </source>
</reference>
<evidence type="ECO:0000313" key="7">
    <source>
        <dbReference type="Proteomes" id="UP000053599"/>
    </source>
</evidence>
<keyword evidence="1" id="KW-0962">Peroxisome biogenesis</keyword>
<dbReference type="GO" id="GO:0016559">
    <property type="term" value="P:peroxisome fission"/>
    <property type="evidence" value="ECO:0007669"/>
    <property type="project" value="InterPro"/>
</dbReference>
<comment type="subcellular location">
    <subcellularLocation>
        <location evidence="4">Peroxisome membrane</location>
    </subcellularLocation>
</comment>
<evidence type="ECO:0000256" key="5">
    <source>
        <dbReference type="SAM" id="MobiDB-lite"/>
    </source>
</evidence>
<gene>
    <name evidence="6" type="ORF">PV11_07196</name>
</gene>
<dbReference type="PANTHER" id="PTHR12652:SF23">
    <property type="entry name" value="MICROBODY (PEROXISOME) PROLIFERATION PROTEIN PEROXIN 11B (EUROFUNG)"/>
    <property type="match status" value="1"/>
</dbReference>
<name>A0A0D1YXW5_9EURO</name>
<dbReference type="Pfam" id="PF05648">
    <property type="entry name" value="PEX11"/>
    <property type="match status" value="1"/>
</dbReference>
<protein>
    <recommendedName>
        <fullName evidence="8">Peroxisomal biogenesis factor 11</fullName>
    </recommendedName>
</protein>
<keyword evidence="3" id="KW-0576">Peroxisome</keyword>
<dbReference type="OrthoDB" id="3636394at2759"/>
<feature type="region of interest" description="Disordered" evidence="5">
    <location>
        <begin position="179"/>
        <end position="199"/>
    </location>
</feature>
<dbReference type="EMBL" id="KN846953">
    <property type="protein sequence ID" value="KIV79648.1"/>
    <property type="molecule type" value="Genomic_DNA"/>
</dbReference>
<dbReference type="HOGENOM" id="CLU_049216_1_1_1"/>
<keyword evidence="2" id="KW-0472">Membrane</keyword>
<organism evidence="6 7">
    <name type="scientific">Exophiala sideris</name>
    <dbReference type="NCBI Taxonomy" id="1016849"/>
    <lineage>
        <taxon>Eukaryota</taxon>
        <taxon>Fungi</taxon>
        <taxon>Dikarya</taxon>
        <taxon>Ascomycota</taxon>
        <taxon>Pezizomycotina</taxon>
        <taxon>Eurotiomycetes</taxon>
        <taxon>Chaetothyriomycetidae</taxon>
        <taxon>Chaetothyriales</taxon>
        <taxon>Herpotrichiellaceae</taxon>
        <taxon>Exophiala</taxon>
    </lineage>
</organism>
<dbReference type="STRING" id="1016849.A0A0D1YXW5"/>
<evidence type="ECO:0000256" key="4">
    <source>
        <dbReference type="ARBA" id="ARBA00046271"/>
    </source>
</evidence>
<proteinExistence type="predicted"/>
<evidence type="ECO:0000313" key="6">
    <source>
        <dbReference type="EMBL" id="KIV79648.1"/>
    </source>
</evidence>
<evidence type="ECO:0008006" key="8">
    <source>
        <dbReference type="Google" id="ProtNLM"/>
    </source>
</evidence>